<comment type="caution">
    <text evidence="3">The sequence shown here is derived from an EMBL/GenBank/DDBJ whole genome shotgun (WGS) entry which is preliminary data.</text>
</comment>
<evidence type="ECO:0000313" key="3">
    <source>
        <dbReference type="EMBL" id="RJF84308.1"/>
    </source>
</evidence>
<feature type="domain" description="Response regulatory" evidence="2">
    <location>
        <begin position="10"/>
        <end position="129"/>
    </location>
</feature>
<dbReference type="Pfam" id="PF00072">
    <property type="entry name" value="Response_reg"/>
    <property type="match status" value="1"/>
</dbReference>
<dbReference type="AlphaFoldDB" id="A0A418W2X1"/>
<accession>A0A418W2X1</accession>
<keyword evidence="1" id="KW-0597">Phosphoprotein</keyword>
<dbReference type="InterPro" id="IPR011006">
    <property type="entry name" value="CheY-like_superfamily"/>
</dbReference>
<dbReference type="RefSeq" id="WP_119829950.1">
    <property type="nucleotide sequence ID" value="NZ_QYUL01000001.1"/>
</dbReference>
<name>A0A418W2X1_9PROT</name>
<gene>
    <name evidence="3" type="ORF">D3877_07005</name>
</gene>
<dbReference type="OrthoDB" id="9786548at2"/>
<dbReference type="Proteomes" id="UP000283458">
    <property type="component" value="Unassembled WGS sequence"/>
</dbReference>
<dbReference type="SUPFAM" id="SSF52172">
    <property type="entry name" value="CheY-like"/>
    <property type="match status" value="1"/>
</dbReference>
<organism evidence="3 4">
    <name type="scientific">Azospirillum cavernae</name>
    <dbReference type="NCBI Taxonomy" id="2320860"/>
    <lineage>
        <taxon>Bacteria</taxon>
        <taxon>Pseudomonadati</taxon>
        <taxon>Pseudomonadota</taxon>
        <taxon>Alphaproteobacteria</taxon>
        <taxon>Rhodospirillales</taxon>
        <taxon>Azospirillaceae</taxon>
        <taxon>Azospirillum</taxon>
    </lineage>
</organism>
<proteinExistence type="predicted"/>
<dbReference type="CDD" id="cd00156">
    <property type="entry name" value="REC"/>
    <property type="match status" value="1"/>
</dbReference>
<dbReference type="Gene3D" id="3.40.50.2300">
    <property type="match status" value="1"/>
</dbReference>
<dbReference type="SMART" id="SM00448">
    <property type="entry name" value="REC"/>
    <property type="match status" value="1"/>
</dbReference>
<evidence type="ECO:0000256" key="1">
    <source>
        <dbReference type="PROSITE-ProRule" id="PRU00169"/>
    </source>
</evidence>
<dbReference type="EMBL" id="QYUL01000001">
    <property type="protein sequence ID" value="RJF84308.1"/>
    <property type="molecule type" value="Genomic_DNA"/>
</dbReference>
<dbReference type="GO" id="GO:0000160">
    <property type="term" value="P:phosphorelay signal transduction system"/>
    <property type="evidence" value="ECO:0007669"/>
    <property type="project" value="InterPro"/>
</dbReference>
<dbReference type="InterPro" id="IPR052048">
    <property type="entry name" value="ST_Response_Regulator"/>
</dbReference>
<evidence type="ECO:0000259" key="2">
    <source>
        <dbReference type="PROSITE" id="PS50110"/>
    </source>
</evidence>
<keyword evidence="4" id="KW-1185">Reference proteome</keyword>
<dbReference type="PANTHER" id="PTHR43228">
    <property type="entry name" value="TWO-COMPONENT RESPONSE REGULATOR"/>
    <property type="match status" value="1"/>
</dbReference>
<protein>
    <submittedName>
        <fullName evidence="3">Response regulator</fullName>
    </submittedName>
</protein>
<reference evidence="3 4" key="1">
    <citation type="submission" date="2018-09" db="EMBL/GenBank/DDBJ databases">
        <authorList>
            <person name="Zhu H."/>
        </authorList>
    </citation>
    <scope>NUCLEOTIDE SEQUENCE [LARGE SCALE GENOMIC DNA]</scope>
    <source>
        <strain evidence="3 4">K2W22B-5</strain>
    </source>
</reference>
<sequence>MTTVDFAKLRILVVEDDAFTRQLIRKVLKDIGVRSISESANGKDGLMELVRTRPDIVFCDIHMAPMDGRMFLRGVRNIPVKGIDETPVIFLTADADIANVRFAKEHSVNGYVVKPISLSKLRDSIHAVFVNDQERSRRFGFD</sequence>
<feature type="modified residue" description="4-aspartylphosphate" evidence="1">
    <location>
        <position position="60"/>
    </location>
</feature>
<dbReference type="InterPro" id="IPR001789">
    <property type="entry name" value="Sig_transdc_resp-reg_receiver"/>
</dbReference>
<evidence type="ECO:0000313" key="4">
    <source>
        <dbReference type="Proteomes" id="UP000283458"/>
    </source>
</evidence>
<dbReference type="PANTHER" id="PTHR43228:SF1">
    <property type="entry name" value="TWO-COMPONENT RESPONSE REGULATOR ARR22"/>
    <property type="match status" value="1"/>
</dbReference>
<dbReference type="PROSITE" id="PS50110">
    <property type="entry name" value="RESPONSE_REGULATORY"/>
    <property type="match status" value="1"/>
</dbReference>